<sequence>MTTGAGLHRLLPLARTKKKRQLGDETIEDNRKARHEFEIHEELEAGIMLHGSEVKSIRDHRVSLKEAFCQFRGDELFLMQAHVAEFVQAHARNHPPLRPRKILLHRRELDHLRDAVKLQGLTIIPLAMYLKGRNIKVLIGLARGKKVHDKRASIKEREQKLEMQRAVRERW</sequence>
<keyword evidence="1 3" id="KW-0963">Cytoplasm</keyword>
<dbReference type="Proteomes" id="UP000031599">
    <property type="component" value="Unassembled WGS sequence"/>
</dbReference>
<dbReference type="InterPro" id="IPR000037">
    <property type="entry name" value="SsrA-bd_prot"/>
</dbReference>
<protein>
    <recommendedName>
        <fullName evidence="3">SsrA-binding protein</fullName>
    </recommendedName>
    <alternativeName>
        <fullName evidence="3">Small protein B</fullName>
    </alternativeName>
</protein>
<dbReference type="PANTHER" id="PTHR30308:SF2">
    <property type="entry name" value="SSRA-BINDING PROTEIN"/>
    <property type="match status" value="1"/>
</dbReference>
<organism evidence="4 5">
    <name type="scientific">Enhygromyxa salina</name>
    <dbReference type="NCBI Taxonomy" id="215803"/>
    <lineage>
        <taxon>Bacteria</taxon>
        <taxon>Pseudomonadati</taxon>
        <taxon>Myxococcota</taxon>
        <taxon>Polyangia</taxon>
        <taxon>Nannocystales</taxon>
        <taxon>Nannocystaceae</taxon>
        <taxon>Enhygromyxa</taxon>
    </lineage>
</organism>
<keyword evidence="2 3" id="KW-0694">RNA-binding</keyword>
<evidence type="ECO:0000313" key="4">
    <source>
        <dbReference type="EMBL" id="KIG16320.1"/>
    </source>
</evidence>
<comment type="similarity">
    <text evidence="3">Belongs to the SmpB family.</text>
</comment>
<dbReference type="NCBIfam" id="NF003843">
    <property type="entry name" value="PRK05422.1"/>
    <property type="match status" value="1"/>
</dbReference>
<dbReference type="AlphaFoldDB" id="A0A0C2D3L3"/>
<dbReference type="Gene3D" id="2.40.280.10">
    <property type="match status" value="1"/>
</dbReference>
<dbReference type="SUPFAM" id="SSF74982">
    <property type="entry name" value="Small protein B (SmpB)"/>
    <property type="match status" value="1"/>
</dbReference>
<dbReference type="InterPro" id="IPR020081">
    <property type="entry name" value="SsrA-bd_prot_CS"/>
</dbReference>
<dbReference type="NCBIfam" id="TIGR00086">
    <property type="entry name" value="smpB"/>
    <property type="match status" value="1"/>
</dbReference>
<evidence type="ECO:0000256" key="2">
    <source>
        <dbReference type="ARBA" id="ARBA00022884"/>
    </source>
</evidence>
<evidence type="ECO:0000256" key="1">
    <source>
        <dbReference type="ARBA" id="ARBA00022490"/>
    </source>
</evidence>
<dbReference type="GO" id="GO:0070929">
    <property type="term" value="P:trans-translation"/>
    <property type="evidence" value="ECO:0007669"/>
    <property type="project" value="UniProtKB-UniRule"/>
</dbReference>
<dbReference type="InterPro" id="IPR023620">
    <property type="entry name" value="SmpB"/>
</dbReference>
<dbReference type="GO" id="GO:0070930">
    <property type="term" value="P:trans-translation-dependent protein tagging"/>
    <property type="evidence" value="ECO:0007669"/>
    <property type="project" value="TreeGrafter"/>
</dbReference>
<dbReference type="HAMAP" id="MF_00023">
    <property type="entry name" value="SmpB"/>
    <property type="match status" value="1"/>
</dbReference>
<reference evidence="4 5" key="1">
    <citation type="submission" date="2014-12" db="EMBL/GenBank/DDBJ databases">
        <title>Genome assembly of Enhygromyxa salina DSM 15201.</title>
        <authorList>
            <person name="Sharma G."/>
            <person name="Subramanian S."/>
        </authorList>
    </citation>
    <scope>NUCLEOTIDE SEQUENCE [LARGE SCALE GENOMIC DNA]</scope>
    <source>
        <strain evidence="4 5">DSM 15201</strain>
    </source>
</reference>
<proteinExistence type="inferred from homology"/>
<dbReference type="PROSITE" id="PS01317">
    <property type="entry name" value="SSRP"/>
    <property type="match status" value="1"/>
</dbReference>
<dbReference type="Pfam" id="PF01668">
    <property type="entry name" value="SmpB"/>
    <property type="match status" value="1"/>
</dbReference>
<gene>
    <name evidence="3" type="primary">smpB</name>
    <name evidence="4" type="ORF">DB30_04780</name>
</gene>
<dbReference type="CDD" id="cd09294">
    <property type="entry name" value="SmpB"/>
    <property type="match status" value="1"/>
</dbReference>
<dbReference type="PANTHER" id="PTHR30308">
    <property type="entry name" value="TMRNA-BINDING COMPONENT OF TRANS-TRANSLATION TAGGING COMPLEX"/>
    <property type="match status" value="1"/>
</dbReference>
<dbReference type="GO" id="GO:0003723">
    <property type="term" value="F:RNA binding"/>
    <property type="evidence" value="ECO:0007669"/>
    <property type="project" value="UniProtKB-UniRule"/>
</dbReference>
<dbReference type="GO" id="GO:0005829">
    <property type="term" value="C:cytosol"/>
    <property type="evidence" value="ECO:0007669"/>
    <property type="project" value="TreeGrafter"/>
</dbReference>
<evidence type="ECO:0000313" key="5">
    <source>
        <dbReference type="Proteomes" id="UP000031599"/>
    </source>
</evidence>
<accession>A0A0C2D3L3</accession>
<comment type="caution">
    <text evidence="4">The sequence shown here is derived from an EMBL/GenBank/DDBJ whole genome shotgun (WGS) entry which is preliminary data.</text>
</comment>
<comment type="subcellular location">
    <subcellularLocation>
        <location evidence="3">Cytoplasm</location>
    </subcellularLocation>
    <text evidence="3">The tmRNA-SmpB complex associates with stalled 70S ribosomes.</text>
</comment>
<comment type="function">
    <text evidence="3">Required for rescue of stalled ribosomes mediated by trans-translation. Binds to transfer-messenger RNA (tmRNA), required for stable association of tmRNA with ribosomes. tmRNA and SmpB together mimic tRNA shape, replacing the anticodon stem-loop with SmpB. tmRNA is encoded by the ssrA gene; the 2 termini fold to resemble tRNA(Ala) and it encodes a 'tag peptide', a short internal open reading frame. During trans-translation Ala-aminoacylated tmRNA acts like a tRNA, entering the A-site of stalled ribosomes, displacing the stalled mRNA. The ribosome then switches to translate the ORF on the tmRNA; the nascent peptide is terminated with the 'tag peptide' encoded by the tmRNA and targeted for degradation. The ribosome is freed to recommence translation, which seems to be the essential function of trans-translation.</text>
</comment>
<evidence type="ECO:0000256" key="3">
    <source>
        <dbReference type="HAMAP-Rule" id="MF_00023"/>
    </source>
</evidence>
<dbReference type="EMBL" id="JMCC02000040">
    <property type="protein sequence ID" value="KIG16320.1"/>
    <property type="molecule type" value="Genomic_DNA"/>
</dbReference>
<name>A0A0C2D3L3_9BACT</name>